<dbReference type="RefSeq" id="WP_246063150.1">
    <property type="nucleotide sequence ID" value="NZ_JARLKN010000062.1"/>
</dbReference>
<comment type="caution">
    <text evidence="1">The sequence shown here is derived from an EMBL/GenBank/DDBJ whole genome shotgun (WGS) entry which is preliminary data.</text>
</comment>
<evidence type="ECO:0000313" key="2">
    <source>
        <dbReference type="Proteomes" id="UP001168883"/>
    </source>
</evidence>
<dbReference type="Proteomes" id="UP001168883">
    <property type="component" value="Unassembled WGS sequence"/>
</dbReference>
<name>A0ABT8VMJ2_9BACL</name>
<protein>
    <submittedName>
        <fullName evidence="1">Uncharacterized protein</fullName>
    </submittedName>
</protein>
<keyword evidence="2" id="KW-1185">Reference proteome</keyword>
<organism evidence="1 2">
    <name type="scientific">Paenibacillus ehimensis</name>
    <dbReference type="NCBI Taxonomy" id="79264"/>
    <lineage>
        <taxon>Bacteria</taxon>
        <taxon>Bacillati</taxon>
        <taxon>Bacillota</taxon>
        <taxon>Bacilli</taxon>
        <taxon>Bacillales</taxon>
        <taxon>Paenibacillaceae</taxon>
        <taxon>Paenibacillus</taxon>
    </lineage>
</organism>
<evidence type="ECO:0000313" key="1">
    <source>
        <dbReference type="EMBL" id="MDO3682196.1"/>
    </source>
</evidence>
<reference evidence="1" key="1">
    <citation type="submission" date="2023-07" db="EMBL/GenBank/DDBJ databases">
        <authorList>
            <person name="Aktuganov G."/>
            <person name="Boyko T."/>
            <person name="Delegan Y."/>
            <person name="Galimzianova N."/>
            <person name="Gilvanova E."/>
            <person name="Korobov V."/>
            <person name="Kuzmina L."/>
            <person name="Melentiev A."/>
            <person name="Milman P."/>
            <person name="Ryabova A."/>
            <person name="Stupak E."/>
            <person name="Yasakov T."/>
            <person name="Zharikova N."/>
            <person name="Zhurenko E."/>
        </authorList>
    </citation>
    <scope>NUCLEOTIDE SEQUENCE</scope>
    <source>
        <strain evidence="1">IB-739</strain>
    </source>
</reference>
<accession>A0ABT8VMJ2</accession>
<dbReference type="EMBL" id="JAUMKJ010000120">
    <property type="protein sequence ID" value="MDO3682196.1"/>
    <property type="molecule type" value="Genomic_DNA"/>
</dbReference>
<gene>
    <name evidence="1" type="ORF">Q3C12_34995</name>
</gene>
<proteinExistence type="predicted"/>
<sequence>MGTLHSALLSYDDRGYLRQATDSVGRRLDIQTDEAGRITKVTHVYIGEQREVLGAVLLQRGG</sequence>